<gene>
    <name evidence="1" type="primary">ORF210707</name>
</gene>
<reference evidence="1" key="1">
    <citation type="submission" date="2014-12" db="EMBL/GenBank/DDBJ databases">
        <title>Insight into the proteome of Arion vulgaris.</title>
        <authorList>
            <person name="Aradska J."/>
            <person name="Bulat T."/>
            <person name="Smidak R."/>
            <person name="Sarate P."/>
            <person name="Gangsoo J."/>
            <person name="Sialana F."/>
            <person name="Bilban M."/>
            <person name="Lubec G."/>
        </authorList>
    </citation>
    <scope>NUCLEOTIDE SEQUENCE</scope>
    <source>
        <tissue evidence="1">Skin</tissue>
    </source>
</reference>
<protein>
    <submittedName>
        <fullName evidence="1">Uncharacterized protein</fullName>
    </submittedName>
</protein>
<name>A0A0B7BTA3_9EUPU</name>
<evidence type="ECO:0000313" key="1">
    <source>
        <dbReference type="EMBL" id="CEK96142.1"/>
    </source>
</evidence>
<accession>A0A0B7BTA3</accession>
<dbReference type="EMBL" id="HACG01049277">
    <property type="protein sequence ID" value="CEK96142.1"/>
    <property type="molecule type" value="Transcribed_RNA"/>
</dbReference>
<sequence>MFVRNMRTTKTIAHKLQTFINWCLRRIEGLRWYNRVTNEELLERTRDSSEPRG</sequence>
<dbReference type="AlphaFoldDB" id="A0A0B7BTA3"/>
<proteinExistence type="predicted"/>
<organism evidence="1">
    <name type="scientific">Arion vulgaris</name>
    <dbReference type="NCBI Taxonomy" id="1028688"/>
    <lineage>
        <taxon>Eukaryota</taxon>
        <taxon>Metazoa</taxon>
        <taxon>Spiralia</taxon>
        <taxon>Lophotrochozoa</taxon>
        <taxon>Mollusca</taxon>
        <taxon>Gastropoda</taxon>
        <taxon>Heterobranchia</taxon>
        <taxon>Euthyneura</taxon>
        <taxon>Panpulmonata</taxon>
        <taxon>Eupulmonata</taxon>
        <taxon>Stylommatophora</taxon>
        <taxon>Helicina</taxon>
        <taxon>Arionoidea</taxon>
        <taxon>Arionidae</taxon>
        <taxon>Arion</taxon>
    </lineage>
</organism>